<reference evidence="2" key="1">
    <citation type="submission" date="2016-10" db="EMBL/GenBank/DDBJ databases">
        <authorList>
            <person name="Varghese N."/>
            <person name="Submissions S."/>
        </authorList>
    </citation>
    <scope>NUCLEOTIDE SEQUENCE [LARGE SCALE GENOMIC DNA]</scope>
    <source>
        <strain evidence="2">IBRC-M 10043</strain>
    </source>
</reference>
<gene>
    <name evidence="1" type="ORF">SAMN05216388_1003265</name>
</gene>
<evidence type="ECO:0000313" key="1">
    <source>
        <dbReference type="EMBL" id="SEN50096.1"/>
    </source>
</evidence>
<name>A0A1H8H1H7_9EURY</name>
<protein>
    <recommendedName>
        <fullName evidence="3">ICEA Protein</fullName>
    </recommendedName>
</protein>
<dbReference type="OrthoDB" id="298656at2157"/>
<evidence type="ECO:0000313" key="2">
    <source>
        <dbReference type="Proteomes" id="UP000198775"/>
    </source>
</evidence>
<dbReference type="Proteomes" id="UP000198775">
    <property type="component" value="Unassembled WGS sequence"/>
</dbReference>
<sequence length="282" mass="32228">MPVTKDDLETLSDDELTDALADEYRSRDSKQFKVLSVLSDRNWHCRSHEYGHVETDQIAGGGGIQGLERGTKTRPGFEIESEDQHCDVCGETTRHDRWTGERKTANAAANIPEAVKQKILEHYDHRDVIENRQRQLHDLVIDHRFPMERWGGVEESYAEEISEREIERKFQLLKDDGKGNHNLLKSRACEHCIETGERGAPMGIEFWYRGGPTWPEGVPENGPEAEVGCVGCGWYNFDRWRRELNERIRESIAFSEDIDLEGTVLDIGGSGEKQLTLEDTSD</sequence>
<dbReference type="EMBL" id="FOCX01000003">
    <property type="protein sequence ID" value="SEN50096.1"/>
    <property type="molecule type" value="Genomic_DNA"/>
</dbReference>
<proteinExistence type="predicted"/>
<keyword evidence="2" id="KW-1185">Reference proteome</keyword>
<accession>A0A1H8H1H7</accession>
<dbReference type="RefSeq" id="WP_211611289.1">
    <property type="nucleotide sequence ID" value="NZ_FOCX01000003.1"/>
</dbReference>
<organism evidence="1 2">
    <name type="scientific">Halorientalis persicus</name>
    <dbReference type="NCBI Taxonomy" id="1367881"/>
    <lineage>
        <taxon>Archaea</taxon>
        <taxon>Methanobacteriati</taxon>
        <taxon>Methanobacteriota</taxon>
        <taxon>Stenosarchaea group</taxon>
        <taxon>Halobacteria</taxon>
        <taxon>Halobacteriales</taxon>
        <taxon>Haloarculaceae</taxon>
        <taxon>Halorientalis</taxon>
    </lineage>
</organism>
<dbReference type="AlphaFoldDB" id="A0A1H8H1H7"/>
<evidence type="ECO:0008006" key="3">
    <source>
        <dbReference type="Google" id="ProtNLM"/>
    </source>
</evidence>